<comment type="cofactor">
    <cofactor evidence="1">
        <name>a divalent metal cation</name>
        <dbReference type="ChEBI" id="CHEBI:60240"/>
    </cofactor>
</comment>
<dbReference type="PANTHER" id="PTHR22930">
    <property type="match status" value="1"/>
</dbReference>
<keyword evidence="10" id="KW-0539">Nucleus</keyword>
<comment type="function">
    <text evidence="12">Transposase-derived protein that may have nuclease activity. Does not have transposase activity.</text>
</comment>
<evidence type="ECO:0000313" key="14">
    <source>
        <dbReference type="EMBL" id="CAI9615536.1"/>
    </source>
</evidence>
<evidence type="ECO:0000259" key="13">
    <source>
        <dbReference type="Pfam" id="PF13359"/>
    </source>
</evidence>
<comment type="subcellular location">
    <subcellularLocation>
        <location evidence="3">Cytoplasm</location>
    </subcellularLocation>
    <subcellularLocation>
        <location evidence="2">Nucleus</location>
    </subcellularLocation>
</comment>
<comment type="similarity">
    <text evidence="4">Belongs to the HARBI1 family.</text>
</comment>
<evidence type="ECO:0000256" key="11">
    <source>
        <dbReference type="ARBA" id="ARBA00030126"/>
    </source>
</evidence>
<keyword evidence="6" id="KW-0963">Cytoplasm</keyword>
<reference evidence="14" key="1">
    <citation type="submission" date="2023-05" db="EMBL/GenBank/DDBJ databases">
        <authorList>
            <person name="Stuckert A."/>
        </authorList>
    </citation>
    <scope>NUCLEOTIDE SEQUENCE</scope>
</reference>
<evidence type="ECO:0000256" key="8">
    <source>
        <dbReference type="ARBA" id="ARBA00022723"/>
    </source>
</evidence>
<dbReference type="PANTHER" id="PTHR22930:SF267">
    <property type="entry name" value="NUCLEASE HARBI1-RELATED"/>
    <property type="match status" value="1"/>
</dbReference>
<evidence type="ECO:0000256" key="9">
    <source>
        <dbReference type="ARBA" id="ARBA00022801"/>
    </source>
</evidence>
<keyword evidence="8" id="KW-0479">Metal-binding</keyword>
<accession>A0ABN9H1D1</accession>
<feature type="domain" description="DDE Tnp4" evidence="13">
    <location>
        <begin position="179"/>
        <end position="331"/>
    </location>
</feature>
<dbReference type="PRINTS" id="PR02086">
    <property type="entry name" value="PUTNUCHARBI1"/>
</dbReference>
<evidence type="ECO:0000256" key="12">
    <source>
        <dbReference type="ARBA" id="ARBA00045850"/>
    </source>
</evidence>
<keyword evidence="9" id="KW-0378">Hydrolase</keyword>
<organism evidence="14 15">
    <name type="scientific">Staurois parvus</name>
    <dbReference type="NCBI Taxonomy" id="386267"/>
    <lineage>
        <taxon>Eukaryota</taxon>
        <taxon>Metazoa</taxon>
        <taxon>Chordata</taxon>
        <taxon>Craniata</taxon>
        <taxon>Vertebrata</taxon>
        <taxon>Euteleostomi</taxon>
        <taxon>Amphibia</taxon>
        <taxon>Batrachia</taxon>
        <taxon>Anura</taxon>
        <taxon>Neobatrachia</taxon>
        <taxon>Ranoidea</taxon>
        <taxon>Ranidae</taxon>
        <taxon>Staurois</taxon>
    </lineage>
</organism>
<name>A0ABN9H1D1_9NEOB</name>
<evidence type="ECO:0000256" key="10">
    <source>
        <dbReference type="ARBA" id="ARBA00023242"/>
    </source>
</evidence>
<evidence type="ECO:0000256" key="3">
    <source>
        <dbReference type="ARBA" id="ARBA00004496"/>
    </source>
</evidence>
<evidence type="ECO:0000256" key="4">
    <source>
        <dbReference type="ARBA" id="ARBA00006958"/>
    </source>
</evidence>
<evidence type="ECO:0000256" key="6">
    <source>
        <dbReference type="ARBA" id="ARBA00022490"/>
    </source>
</evidence>
<evidence type="ECO:0000256" key="1">
    <source>
        <dbReference type="ARBA" id="ARBA00001968"/>
    </source>
</evidence>
<evidence type="ECO:0000313" key="15">
    <source>
        <dbReference type="Proteomes" id="UP001162483"/>
    </source>
</evidence>
<dbReference type="EMBL" id="CATNWA010019883">
    <property type="protein sequence ID" value="CAI9615536.1"/>
    <property type="molecule type" value="Genomic_DNA"/>
</dbReference>
<evidence type="ECO:0000256" key="2">
    <source>
        <dbReference type="ARBA" id="ARBA00004123"/>
    </source>
</evidence>
<dbReference type="Proteomes" id="UP001162483">
    <property type="component" value="Unassembled WGS sequence"/>
</dbReference>
<evidence type="ECO:0000256" key="5">
    <source>
        <dbReference type="ARBA" id="ARBA00015519"/>
    </source>
</evidence>
<gene>
    <name evidence="14" type="ORF">SPARVUS_LOCUS15245705</name>
</gene>
<feature type="non-terminal residue" evidence="14">
    <location>
        <position position="1"/>
    </location>
</feature>
<keyword evidence="15" id="KW-1185">Reference proteome</keyword>
<proteinExistence type="inferred from homology"/>
<dbReference type="InterPro" id="IPR045249">
    <property type="entry name" value="HARBI1-like"/>
</dbReference>
<keyword evidence="7" id="KW-0540">Nuclease</keyword>
<evidence type="ECO:0000256" key="7">
    <source>
        <dbReference type="ARBA" id="ARBA00022722"/>
    </source>
</evidence>
<dbReference type="InterPro" id="IPR026103">
    <property type="entry name" value="HARBI1_animal"/>
</dbReference>
<dbReference type="Pfam" id="PF13359">
    <property type="entry name" value="DDE_Tnp_4"/>
    <property type="match status" value="1"/>
</dbReference>
<dbReference type="InterPro" id="IPR027806">
    <property type="entry name" value="HARBI1_dom"/>
</dbReference>
<comment type="caution">
    <text evidence="14">The sequence shown here is derived from an EMBL/GenBank/DDBJ whole genome shotgun (WGS) entry which is preliminary data.</text>
</comment>
<sequence length="386" mass="44370">ERRNVDPSDAYEECLYAALTVFLQLLCDTAAAEPPANQEPAPLVHLRQPRLFLEHTYLENLRDSDIRRRFRLGREAILHLYHLIEEKIVPTTQRSHAVPGMVKLLTTLYILGRESFQTTSGIVVGISQPTVSRVFMQVIDAILDLVPQFIYWPQNEDEWNAVKVAFYQQAQMLQILGAIDCTHVAIRAPRREELDFCNRKQYHSLNVQVVCDARQRIMIVNSDFPGSCHYAFILQQSGVYRKFQSGQMPDSWLLGDAAYLQLMWLMAPVRYPQSLAETNYNKAHCKSRAIVEQTVGLLKARFLCLARPGGELLYSPKKCSRIILACCLLHNICQARNDSWEMTEEREPEVRQLRVSRRRSTVDGMATRADLIARYFTCTYSVVGRD</sequence>
<protein>
    <recommendedName>
        <fullName evidence="5">Putative nuclease HARBI1</fullName>
    </recommendedName>
    <alternativeName>
        <fullName evidence="11">Harbinger transposase-derived nuclease</fullName>
    </alternativeName>
</protein>